<dbReference type="AlphaFoldDB" id="A0A132B7X7"/>
<keyword evidence="2" id="KW-0479">Metal-binding</keyword>
<dbReference type="CDD" id="cd00067">
    <property type="entry name" value="GAL4"/>
    <property type="match status" value="1"/>
</dbReference>
<evidence type="ECO:0000256" key="8">
    <source>
        <dbReference type="SAM" id="MobiDB-lite"/>
    </source>
</evidence>
<evidence type="ECO:0000256" key="3">
    <source>
        <dbReference type="ARBA" id="ARBA00022833"/>
    </source>
</evidence>
<evidence type="ECO:0000256" key="2">
    <source>
        <dbReference type="ARBA" id="ARBA00022723"/>
    </source>
</evidence>
<evidence type="ECO:0000256" key="6">
    <source>
        <dbReference type="ARBA" id="ARBA00023163"/>
    </source>
</evidence>
<dbReference type="EMBL" id="KQ947438">
    <property type="protein sequence ID" value="KUJ07787.1"/>
    <property type="molecule type" value="Genomic_DNA"/>
</dbReference>
<feature type="domain" description="Zn(2)-C6 fungal-type" evidence="9">
    <location>
        <begin position="19"/>
        <end position="55"/>
    </location>
</feature>
<feature type="region of interest" description="Disordered" evidence="8">
    <location>
        <begin position="64"/>
        <end position="140"/>
    </location>
</feature>
<dbReference type="SMART" id="SM00906">
    <property type="entry name" value="Fungal_trans"/>
    <property type="match status" value="1"/>
</dbReference>
<gene>
    <name evidence="10" type="ORF">LY89DRAFT_711936</name>
</gene>
<comment type="subcellular location">
    <subcellularLocation>
        <location evidence="1">Nucleus</location>
    </subcellularLocation>
</comment>
<dbReference type="InterPro" id="IPR001138">
    <property type="entry name" value="Zn2Cys6_DnaBD"/>
</dbReference>
<dbReference type="PROSITE" id="PS50048">
    <property type="entry name" value="ZN2_CY6_FUNGAL_2"/>
    <property type="match status" value="1"/>
</dbReference>
<evidence type="ECO:0000256" key="7">
    <source>
        <dbReference type="ARBA" id="ARBA00023242"/>
    </source>
</evidence>
<dbReference type="GO" id="GO:0003677">
    <property type="term" value="F:DNA binding"/>
    <property type="evidence" value="ECO:0007669"/>
    <property type="project" value="UniProtKB-KW"/>
</dbReference>
<evidence type="ECO:0000313" key="11">
    <source>
        <dbReference type="Proteomes" id="UP000070700"/>
    </source>
</evidence>
<dbReference type="PANTHER" id="PTHR31313">
    <property type="entry name" value="TY1 ENHANCER ACTIVATOR"/>
    <property type="match status" value="1"/>
</dbReference>
<evidence type="ECO:0000256" key="4">
    <source>
        <dbReference type="ARBA" id="ARBA00023015"/>
    </source>
</evidence>
<keyword evidence="6" id="KW-0804">Transcription</keyword>
<name>A0A132B7X7_MOLSC</name>
<dbReference type="Pfam" id="PF00172">
    <property type="entry name" value="Zn_clus"/>
    <property type="match status" value="1"/>
</dbReference>
<dbReference type="GeneID" id="28827669"/>
<dbReference type="SMART" id="SM00066">
    <property type="entry name" value="GAL4"/>
    <property type="match status" value="1"/>
</dbReference>
<dbReference type="KEGG" id="psco:LY89DRAFT_711936"/>
<sequence>MEKRRKAQRQERRTRTSAACTFCRMRKLRCSLVLRDDGSHASCENCILHQKECRYVPLMPAARPSKSRIAELEEENRRFRERLSSTEGSNAPSPSNASSRGNDTVPLPPPNQSGQPIPSETILGDASGDEERSGPQATVSGIFTSANGRASYHGLTSTLYDDFPGEENRNDATVDRQFGDERLTAFASTQRQWELINYNSGKLDFDGHHSFLLTYRPVFMRDMACDGPYFSKLLLNAIYFGASKFSPRTEVRRDPQDVRTAGWRYRQRVKELLGDALNRSEITTIQALLVMTSSLFALGDERNAAWIYAGIAIRMIIDLGLHSDAPIHSGTKPLKIEDLEMRRRVFWGAFVVDKIQSLYQGRPVSLDKNLIGSVPMVFLDHYEELEQWTPFAYSVTSHHPGTPAYSVSTFTELCKLCVILNDILNKVYGEKSAKRGSDKLTQDLKSINSDLVIWDHGLPAHLRFDPSANNAVAPPPHALSLHALYNVLRILLHRPFVSDGHLHTASPDIAVNSFVICAAAAKTIVQLLQTYHRAYSIKRAPYLISYATYVAATIHVRIAAHRGPTSEAHASLRACISVFNENQENNWAVRRAKAVILNLLNRMKVPISGDPDLYGNIDLENEQAGSAVPTLSHEKTGYSVPNLQTTAIQPTIVIGEGHQNQIAPDLDIDAIIQSFVHEQQTSSPTATMEPEAHQISSATFPSYSNGPFHQPLMSDGMYINPHLYWSNQPPADYSTNDMLFGFNGSALDDFTKGPAQDDR</sequence>
<dbReference type="InterPro" id="IPR036864">
    <property type="entry name" value="Zn2-C6_fun-type_DNA-bd_sf"/>
</dbReference>
<accession>A0A132B7X7</accession>
<dbReference type="CDD" id="cd12148">
    <property type="entry name" value="fungal_TF_MHR"/>
    <property type="match status" value="1"/>
</dbReference>
<proteinExistence type="predicted"/>
<dbReference type="SUPFAM" id="SSF57701">
    <property type="entry name" value="Zn2/Cys6 DNA-binding domain"/>
    <property type="match status" value="1"/>
</dbReference>
<dbReference type="OrthoDB" id="4161332at2759"/>
<keyword evidence="3" id="KW-0862">Zinc</keyword>
<dbReference type="InParanoid" id="A0A132B7X7"/>
<dbReference type="RefSeq" id="XP_018062142.1">
    <property type="nucleotide sequence ID" value="XM_018217943.1"/>
</dbReference>
<dbReference type="Pfam" id="PF04082">
    <property type="entry name" value="Fungal_trans"/>
    <property type="match status" value="1"/>
</dbReference>
<evidence type="ECO:0000256" key="5">
    <source>
        <dbReference type="ARBA" id="ARBA00023125"/>
    </source>
</evidence>
<dbReference type="Gene3D" id="4.10.240.10">
    <property type="entry name" value="Zn(2)-C6 fungal-type DNA-binding domain"/>
    <property type="match status" value="1"/>
</dbReference>
<evidence type="ECO:0000259" key="9">
    <source>
        <dbReference type="PROSITE" id="PS50048"/>
    </source>
</evidence>
<protein>
    <recommendedName>
        <fullName evidence="9">Zn(2)-C6 fungal-type domain-containing protein</fullName>
    </recommendedName>
</protein>
<keyword evidence="7" id="KW-0539">Nucleus</keyword>
<reference evidence="10 11" key="1">
    <citation type="submission" date="2015-10" db="EMBL/GenBank/DDBJ databases">
        <title>Full genome of DAOMC 229536 Phialocephala scopiformis, a fungal endophyte of spruce producing the potent anti-insectan compound rugulosin.</title>
        <authorList>
            <consortium name="DOE Joint Genome Institute"/>
            <person name="Walker A.K."/>
            <person name="Frasz S.L."/>
            <person name="Seifert K.A."/>
            <person name="Miller J.D."/>
            <person name="Mondo S.J."/>
            <person name="Labutti K."/>
            <person name="Lipzen A."/>
            <person name="Dockter R."/>
            <person name="Kennedy M."/>
            <person name="Grigoriev I.V."/>
            <person name="Spatafora J.W."/>
        </authorList>
    </citation>
    <scope>NUCLEOTIDE SEQUENCE [LARGE SCALE GENOMIC DNA]</scope>
    <source>
        <strain evidence="10 11">CBS 120377</strain>
    </source>
</reference>
<keyword evidence="11" id="KW-1185">Reference proteome</keyword>
<dbReference type="GO" id="GO:0008270">
    <property type="term" value="F:zinc ion binding"/>
    <property type="evidence" value="ECO:0007669"/>
    <property type="project" value="InterPro"/>
</dbReference>
<dbReference type="PANTHER" id="PTHR31313:SF86">
    <property type="entry name" value="ZN(2)-C6 FUNGAL-TYPE DOMAIN-CONTAINING PROTEIN"/>
    <property type="match status" value="1"/>
</dbReference>
<keyword evidence="4" id="KW-0805">Transcription regulation</keyword>
<feature type="compositionally biased region" description="Low complexity" evidence="8">
    <location>
        <begin position="89"/>
        <end position="99"/>
    </location>
</feature>
<evidence type="ECO:0000313" key="10">
    <source>
        <dbReference type="EMBL" id="KUJ07787.1"/>
    </source>
</evidence>
<dbReference type="GO" id="GO:0000981">
    <property type="term" value="F:DNA-binding transcription factor activity, RNA polymerase II-specific"/>
    <property type="evidence" value="ECO:0007669"/>
    <property type="project" value="InterPro"/>
</dbReference>
<dbReference type="Proteomes" id="UP000070700">
    <property type="component" value="Unassembled WGS sequence"/>
</dbReference>
<dbReference type="InterPro" id="IPR051615">
    <property type="entry name" value="Transcr_Regulatory_Elem"/>
</dbReference>
<feature type="compositionally biased region" description="Basic and acidic residues" evidence="8">
    <location>
        <begin position="68"/>
        <end position="84"/>
    </location>
</feature>
<dbReference type="GO" id="GO:0005634">
    <property type="term" value="C:nucleus"/>
    <property type="evidence" value="ECO:0007669"/>
    <property type="project" value="UniProtKB-SubCell"/>
</dbReference>
<dbReference type="GO" id="GO:0006351">
    <property type="term" value="P:DNA-templated transcription"/>
    <property type="evidence" value="ECO:0007669"/>
    <property type="project" value="InterPro"/>
</dbReference>
<evidence type="ECO:0000256" key="1">
    <source>
        <dbReference type="ARBA" id="ARBA00004123"/>
    </source>
</evidence>
<keyword evidence="5" id="KW-0238">DNA-binding</keyword>
<dbReference type="InterPro" id="IPR007219">
    <property type="entry name" value="XnlR_reg_dom"/>
</dbReference>
<organism evidence="10 11">
    <name type="scientific">Mollisia scopiformis</name>
    <name type="common">Conifer needle endophyte fungus</name>
    <name type="synonym">Phialocephala scopiformis</name>
    <dbReference type="NCBI Taxonomy" id="149040"/>
    <lineage>
        <taxon>Eukaryota</taxon>
        <taxon>Fungi</taxon>
        <taxon>Dikarya</taxon>
        <taxon>Ascomycota</taxon>
        <taxon>Pezizomycotina</taxon>
        <taxon>Leotiomycetes</taxon>
        <taxon>Helotiales</taxon>
        <taxon>Mollisiaceae</taxon>
        <taxon>Mollisia</taxon>
    </lineage>
</organism>
<dbReference type="PROSITE" id="PS00463">
    <property type="entry name" value="ZN2_CY6_FUNGAL_1"/>
    <property type="match status" value="1"/>
</dbReference>